<evidence type="ECO:0000256" key="4">
    <source>
        <dbReference type="ARBA" id="ARBA00022729"/>
    </source>
</evidence>
<comment type="similarity">
    <text evidence="2">Belongs to the prokaryotic sulfate-binding protein family.</text>
</comment>
<dbReference type="PANTHER" id="PTHR30368:SF2">
    <property type="entry name" value="SULFATE-BINDING PROTEIN"/>
    <property type="match status" value="1"/>
</dbReference>
<dbReference type="RefSeq" id="WP_194019154.1">
    <property type="nucleotide sequence ID" value="NZ_JADEVV010000010.1"/>
</dbReference>
<evidence type="ECO:0000313" key="8">
    <source>
        <dbReference type="Proteomes" id="UP000658720"/>
    </source>
</evidence>
<accession>A0ABR9VPJ7</accession>
<reference evidence="7 8" key="1">
    <citation type="submission" date="2020-10" db="EMBL/GenBank/DDBJ databases">
        <authorList>
            <person name="Castelo-Branco R."/>
            <person name="Eusebio N."/>
            <person name="Adriana R."/>
            <person name="Vieira A."/>
            <person name="Brugerolle De Fraissinette N."/>
            <person name="Rezende De Castro R."/>
            <person name="Schneider M.P."/>
            <person name="Vasconcelos V."/>
            <person name="Leao P.N."/>
        </authorList>
    </citation>
    <scope>NUCLEOTIDE SEQUENCE [LARGE SCALE GENOMIC DNA]</scope>
    <source>
        <strain evidence="7 8">LEGE 00031</strain>
    </source>
</reference>
<evidence type="ECO:0000256" key="5">
    <source>
        <dbReference type="ARBA" id="ARBA00022764"/>
    </source>
</evidence>
<dbReference type="InterPro" id="IPR005669">
    <property type="entry name" value="Thiosulph/SO4-bd"/>
</dbReference>
<evidence type="ECO:0000256" key="6">
    <source>
        <dbReference type="SAM" id="SignalP"/>
    </source>
</evidence>
<name>A0ABR9VPJ7_9SYNC</name>
<evidence type="ECO:0000256" key="3">
    <source>
        <dbReference type="ARBA" id="ARBA00022448"/>
    </source>
</evidence>
<comment type="caution">
    <text evidence="7">The sequence shown here is derived from an EMBL/GenBank/DDBJ whole genome shotgun (WGS) entry which is preliminary data.</text>
</comment>
<evidence type="ECO:0000256" key="2">
    <source>
        <dbReference type="ARBA" id="ARBA00006099"/>
    </source>
</evidence>
<comment type="subcellular location">
    <subcellularLocation>
        <location evidence="1">Periplasm</location>
    </subcellularLocation>
</comment>
<keyword evidence="4 6" id="KW-0732">Signal</keyword>
<dbReference type="Gene3D" id="3.40.190.10">
    <property type="entry name" value="Periplasmic binding protein-like II"/>
    <property type="match status" value="2"/>
</dbReference>
<keyword evidence="8" id="KW-1185">Reference proteome</keyword>
<proteinExistence type="inferred from homology"/>
<dbReference type="CDD" id="cd13519">
    <property type="entry name" value="PBP2_PEB3_AcfC"/>
    <property type="match status" value="1"/>
</dbReference>
<feature type="chain" id="PRO_5045676140" evidence="6">
    <location>
        <begin position="25"/>
        <end position="266"/>
    </location>
</feature>
<evidence type="ECO:0000256" key="1">
    <source>
        <dbReference type="ARBA" id="ARBA00004418"/>
    </source>
</evidence>
<dbReference type="PANTHER" id="PTHR30368">
    <property type="entry name" value="SULFATE-BINDING PROTEIN"/>
    <property type="match status" value="1"/>
</dbReference>
<feature type="signal peptide" evidence="6">
    <location>
        <begin position="1"/>
        <end position="24"/>
    </location>
</feature>
<keyword evidence="3" id="KW-0813">Transport</keyword>
<sequence>MNRKTTSLGLLLFFACMLRGATFANPIADSDYQPKDGVVRLYGAGGPHTAIIRAGKLFTAKTGIPVDVQFGPESQWSQNAQRDADIIWGTSEQSMTAFLETYKEFNSNDVEPIYLATSVIAVRKGNPKNIRGFDDLLRPGMKIVVTEGAGVYNTSGTGVWEDIAGRTGSLDDIKAFRRNIIAFAKGSGASFQAFKEMNADAWITWKDWPINHPEEAEWVELSPDRVIYRDLNVVTNAKADPGAELFIDFLQTEEAEAIFRSEGWSK</sequence>
<organism evidence="7 8">
    <name type="scientific">Synechocystis salina LEGE 00031</name>
    <dbReference type="NCBI Taxonomy" id="1828736"/>
    <lineage>
        <taxon>Bacteria</taxon>
        <taxon>Bacillati</taxon>
        <taxon>Cyanobacteriota</taxon>
        <taxon>Cyanophyceae</taxon>
        <taxon>Synechococcales</taxon>
        <taxon>Merismopediaceae</taxon>
        <taxon>Synechocystis</taxon>
    </lineage>
</organism>
<gene>
    <name evidence="7" type="ORF">IQ217_05160</name>
</gene>
<dbReference type="PROSITE" id="PS51257">
    <property type="entry name" value="PROKAR_LIPOPROTEIN"/>
    <property type="match status" value="1"/>
</dbReference>
<keyword evidence="5" id="KW-0574">Periplasm</keyword>
<dbReference type="Proteomes" id="UP000658720">
    <property type="component" value="Unassembled WGS sequence"/>
</dbReference>
<dbReference type="SUPFAM" id="SSF53850">
    <property type="entry name" value="Periplasmic binding protein-like II"/>
    <property type="match status" value="1"/>
</dbReference>
<protein>
    <submittedName>
        <fullName evidence="7">Extracellular solute-binding protein</fullName>
    </submittedName>
</protein>
<dbReference type="EMBL" id="JADEVV010000010">
    <property type="protein sequence ID" value="MBE9253260.1"/>
    <property type="molecule type" value="Genomic_DNA"/>
</dbReference>
<evidence type="ECO:0000313" key="7">
    <source>
        <dbReference type="EMBL" id="MBE9253260.1"/>
    </source>
</evidence>
<dbReference type="Pfam" id="PF13531">
    <property type="entry name" value="SBP_bac_11"/>
    <property type="match status" value="1"/>
</dbReference>